<sequence length="41" mass="4572">MTFALHLTIEDGLISRHLMYEDSLAVMEAFTGCGALDERIT</sequence>
<accession>A0ABR9KSN7</accession>
<dbReference type="RefSeq" id="WP_264083222.1">
    <property type="nucleotide sequence ID" value="NZ_BAAASY010000018.1"/>
</dbReference>
<name>A0ABR9KSN7_9ACTN</name>
<gene>
    <name evidence="1" type="ORF">H4W81_007831</name>
</gene>
<evidence type="ECO:0000313" key="1">
    <source>
        <dbReference type="EMBL" id="MBE1565052.1"/>
    </source>
</evidence>
<protein>
    <submittedName>
        <fullName evidence="1">Ketosteroid isomerase-like protein</fullName>
    </submittedName>
</protein>
<proteinExistence type="predicted"/>
<comment type="caution">
    <text evidence="1">The sequence shown here is derived from an EMBL/GenBank/DDBJ whole genome shotgun (WGS) entry which is preliminary data.</text>
</comment>
<dbReference type="InterPro" id="IPR032710">
    <property type="entry name" value="NTF2-like_dom_sf"/>
</dbReference>
<dbReference type="Gene3D" id="3.10.450.50">
    <property type="match status" value="1"/>
</dbReference>
<keyword evidence="2" id="KW-1185">Reference proteome</keyword>
<reference evidence="1 2" key="1">
    <citation type="submission" date="2020-10" db="EMBL/GenBank/DDBJ databases">
        <title>Sequencing the genomes of 1000 actinobacteria strains.</title>
        <authorList>
            <person name="Klenk H.-P."/>
        </authorList>
    </citation>
    <scope>NUCLEOTIDE SEQUENCE [LARGE SCALE GENOMIC DNA]</scope>
    <source>
        <strain evidence="1 2">DSM 43748</strain>
    </source>
</reference>
<organism evidence="1 2">
    <name type="scientific">Nonomuraea africana</name>
    <dbReference type="NCBI Taxonomy" id="46171"/>
    <lineage>
        <taxon>Bacteria</taxon>
        <taxon>Bacillati</taxon>
        <taxon>Actinomycetota</taxon>
        <taxon>Actinomycetes</taxon>
        <taxon>Streptosporangiales</taxon>
        <taxon>Streptosporangiaceae</taxon>
        <taxon>Nonomuraea</taxon>
    </lineage>
</organism>
<dbReference type="SUPFAM" id="SSF54427">
    <property type="entry name" value="NTF2-like"/>
    <property type="match status" value="1"/>
</dbReference>
<dbReference type="EMBL" id="JADBEF010000001">
    <property type="protein sequence ID" value="MBE1565052.1"/>
    <property type="molecule type" value="Genomic_DNA"/>
</dbReference>
<dbReference type="Proteomes" id="UP000661607">
    <property type="component" value="Unassembled WGS sequence"/>
</dbReference>
<evidence type="ECO:0000313" key="2">
    <source>
        <dbReference type="Proteomes" id="UP000661607"/>
    </source>
</evidence>